<evidence type="ECO:0000313" key="3">
    <source>
        <dbReference type="EMBL" id="CUN31223.1"/>
    </source>
</evidence>
<dbReference type="Pfam" id="PF01569">
    <property type="entry name" value="PAP2"/>
    <property type="match status" value="1"/>
</dbReference>
<dbReference type="PANTHER" id="PTHR14969">
    <property type="entry name" value="SPHINGOSINE-1-PHOSPHATE PHOSPHOHYDROLASE"/>
    <property type="match status" value="1"/>
</dbReference>
<reference evidence="3 4" key="1">
    <citation type="submission" date="2015-09" db="EMBL/GenBank/DDBJ databases">
        <authorList>
            <consortium name="Pathogen Informatics"/>
        </authorList>
    </citation>
    <scope>NUCLEOTIDE SEQUENCE [LARGE SCALE GENOMIC DNA]</scope>
    <source>
        <strain evidence="3 4">2789STDY5608872</strain>
    </source>
</reference>
<dbReference type="InterPro" id="IPR000326">
    <property type="entry name" value="PAP2/HPO"/>
</dbReference>
<evidence type="ECO:0000313" key="4">
    <source>
        <dbReference type="Proteomes" id="UP000095591"/>
    </source>
</evidence>
<gene>
    <name evidence="3" type="ORF">ERS852429_03691</name>
</gene>
<dbReference type="SUPFAM" id="SSF48317">
    <property type="entry name" value="Acid phosphatase/Vanadium-dependent haloperoxidase"/>
    <property type="match status" value="1"/>
</dbReference>
<dbReference type="Proteomes" id="UP000095591">
    <property type="component" value="Unassembled WGS sequence"/>
</dbReference>
<accession>A0A173VVK7</accession>
<proteinExistence type="predicted"/>
<feature type="transmembrane region" description="Helical" evidence="1">
    <location>
        <begin position="177"/>
        <end position="195"/>
    </location>
</feature>
<feature type="transmembrane region" description="Helical" evidence="1">
    <location>
        <begin position="54"/>
        <end position="73"/>
    </location>
</feature>
<feature type="domain" description="Phosphatidic acid phosphatase type 2/haloperoxidase" evidence="2">
    <location>
        <begin position="119"/>
        <end position="219"/>
    </location>
</feature>
<sequence length="261" mass="28769">MIHRKLVVLASLLVGFVNIALAGVGDLDTLNVRSQAPVKERMPVVAYKFNPKSLILPASLITVGAVGTAIDGMNDFHLFSRKDSVKQIHIDNYLEWGMLGWVFVCDLMGKEKHNWVDQLCLVALAEGMNGLMVHGLKNWINEPRPDGAPYSFPSGHTSNAFLGAHMAYKEFKDSSPILAYSGYAIAAFVAGSRLYNNRHWVADVVAGAGFGILSVELSYLIYFPIRNAIARRINRNVKNCPIVAAPVFSSNMAGFYLTYQF</sequence>
<organism evidence="3 4">
    <name type="scientific">Parabacteroides distasonis</name>
    <dbReference type="NCBI Taxonomy" id="823"/>
    <lineage>
        <taxon>Bacteria</taxon>
        <taxon>Pseudomonadati</taxon>
        <taxon>Bacteroidota</taxon>
        <taxon>Bacteroidia</taxon>
        <taxon>Bacteroidales</taxon>
        <taxon>Tannerellaceae</taxon>
        <taxon>Parabacteroides</taxon>
    </lineage>
</organism>
<dbReference type="SMART" id="SM00014">
    <property type="entry name" value="acidPPc"/>
    <property type="match status" value="1"/>
</dbReference>
<dbReference type="RefSeq" id="WP_044544573.1">
    <property type="nucleotide sequence ID" value="NZ_CDRH01000019.1"/>
</dbReference>
<feature type="transmembrane region" description="Helical" evidence="1">
    <location>
        <begin position="201"/>
        <end position="222"/>
    </location>
</feature>
<keyword evidence="1" id="KW-1133">Transmembrane helix</keyword>
<dbReference type="InterPro" id="IPR036938">
    <property type="entry name" value="PAP2/HPO_sf"/>
</dbReference>
<dbReference type="AlphaFoldDB" id="A0A173VVK7"/>
<dbReference type="CDD" id="cd03394">
    <property type="entry name" value="PAP2_like_5"/>
    <property type="match status" value="1"/>
</dbReference>
<dbReference type="Gene3D" id="1.20.144.10">
    <property type="entry name" value="Phosphatidic acid phosphatase type 2/haloperoxidase"/>
    <property type="match status" value="1"/>
</dbReference>
<evidence type="ECO:0000259" key="2">
    <source>
        <dbReference type="SMART" id="SM00014"/>
    </source>
</evidence>
<dbReference type="PANTHER" id="PTHR14969:SF13">
    <property type="entry name" value="AT30094P"/>
    <property type="match status" value="1"/>
</dbReference>
<feature type="transmembrane region" description="Helical" evidence="1">
    <location>
        <begin position="242"/>
        <end position="259"/>
    </location>
</feature>
<protein>
    <submittedName>
        <fullName evidence="3">PAP2 superfamily</fullName>
    </submittedName>
</protein>
<evidence type="ECO:0000256" key="1">
    <source>
        <dbReference type="SAM" id="Phobius"/>
    </source>
</evidence>
<name>A0A173VVK7_PARDI</name>
<keyword evidence="1" id="KW-0812">Transmembrane</keyword>
<keyword evidence="1" id="KW-0472">Membrane</keyword>
<dbReference type="EMBL" id="CYXP01000010">
    <property type="protein sequence ID" value="CUN31223.1"/>
    <property type="molecule type" value="Genomic_DNA"/>
</dbReference>